<comment type="caution">
    <text evidence="1">The sequence shown here is derived from an EMBL/GenBank/DDBJ whole genome shotgun (WGS) entry which is preliminary data.</text>
</comment>
<accession>A0A103Y103</accession>
<reference evidence="1 2" key="1">
    <citation type="journal article" date="2016" name="Sci. Rep.">
        <title>The genome sequence of the outbreeding globe artichoke constructed de novo incorporating a phase-aware low-pass sequencing strategy of F1 progeny.</title>
        <authorList>
            <person name="Scaglione D."/>
            <person name="Reyes-Chin-Wo S."/>
            <person name="Acquadro A."/>
            <person name="Froenicke L."/>
            <person name="Portis E."/>
            <person name="Beitel C."/>
            <person name="Tirone M."/>
            <person name="Mauro R."/>
            <person name="Lo Monaco A."/>
            <person name="Mauromicale G."/>
            <person name="Faccioli P."/>
            <person name="Cattivelli L."/>
            <person name="Rieseberg L."/>
            <person name="Michelmore R."/>
            <person name="Lanteri S."/>
        </authorList>
    </citation>
    <scope>NUCLEOTIDE SEQUENCE [LARGE SCALE GENOMIC DNA]</scope>
    <source>
        <strain evidence="1">2C</strain>
    </source>
</reference>
<gene>
    <name evidence="1" type="ORF">Ccrd_021300</name>
</gene>
<protein>
    <submittedName>
        <fullName evidence="1">Uncharacterized protein</fullName>
    </submittedName>
</protein>
<dbReference type="Proteomes" id="UP000243975">
    <property type="component" value="Unassembled WGS sequence"/>
</dbReference>
<keyword evidence="2" id="KW-1185">Reference proteome</keyword>
<dbReference type="AlphaFoldDB" id="A0A103Y103"/>
<evidence type="ECO:0000313" key="2">
    <source>
        <dbReference type="Proteomes" id="UP000243975"/>
    </source>
</evidence>
<evidence type="ECO:0000313" key="1">
    <source>
        <dbReference type="EMBL" id="KVI00471.1"/>
    </source>
</evidence>
<dbReference type="Gramene" id="KVI00471">
    <property type="protein sequence ID" value="KVI00471"/>
    <property type="gene ID" value="Ccrd_021300"/>
</dbReference>
<sequence length="118" mass="13277">MYKSQCPQTRSKISEHVFAAWNRVPHVLCDAYDHEEKHMIMKKSGEANLGWDELTGRHSSLSFINAAESALLGKMAILMPQIIQAKQILRRSLSNGSSNTCIAIPKVYAGEQEAKRFM</sequence>
<feature type="non-terminal residue" evidence="1">
    <location>
        <position position="1"/>
    </location>
</feature>
<name>A0A103Y103_CYNCS</name>
<proteinExistence type="predicted"/>
<organism evidence="1 2">
    <name type="scientific">Cynara cardunculus var. scolymus</name>
    <name type="common">Globe artichoke</name>
    <name type="synonym">Cynara scolymus</name>
    <dbReference type="NCBI Taxonomy" id="59895"/>
    <lineage>
        <taxon>Eukaryota</taxon>
        <taxon>Viridiplantae</taxon>
        <taxon>Streptophyta</taxon>
        <taxon>Embryophyta</taxon>
        <taxon>Tracheophyta</taxon>
        <taxon>Spermatophyta</taxon>
        <taxon>Magnoliopsida</taxon>
        <taxon>eudicotyledons</taxon>
        <taxon>Gunneridae</taxon>
        <taxon>Pentapetalae</taxon>
        <taxon>asterids</taxon>
        <taxon>campanulids</taxon>
        <taxon>Asterales</taxon>
        <taxon>Asteraceae</taxon>
        <taxon>Carduoideae</taxon>
        <taxon>Cardueae</taxon>
        <taxon>Carduinae</taxon>
        <taxon>Cynara</taxon>
    </lineage>
</organism>
<dbReference type="EMBL" id="LEKV01003388">
    <property type="protein sequence ID" value="KVI00471.1"/>
    <property type="molecule type" value="Genomic_DNA"/>
</dbReference>